<comment type="subcellular location">
    <subcellularLocation>
        <location evidence="1">Secreted</location>
        <location evidence="1">Cell wall</location>
    </subcellularLocation>
</comment>
<dbReference type="InterPro" id="IPR036941">
    <property type="entry name" value="Rcpt_L-dom_sf"/>
</dbReference>
<dbReference type="InterPro" id="IPR051648">
    <property type="entry name" value="CWI-Assembly_Regulator"/>
</dbReference>
<dbReference type="EMBL" id="CDMZ01000058">
    <property type="protein sequence ID" value="CEM05630.1"/>
    <property type="molecule type" value="Genomic_DNA"/>
</dbReference>
<feature type="chain" id="PRO_5005188173" description="Receptor L-domain domain-containing protein" evidence="6">
    <location>
        <begin position="18"/>
        <end position="520"/>
    </location>
</feature>
<evidence type="ECO:0000313" key="7">
    <source>
        <dbReference type="EMBL" id="CEM05630.1"/>
    </source>
</evidence>
<evidence type="ECO:0000256" key="4">
    <source>
        <dbReference type="ARBA" id="ARBA00022729"/>
    </source>
</evidence>
<dbReference type="AlphaFoldDB" id="A0A0G4F271"/>
<dbReference type="VEuPathDB" id="CryptoDB:Cvel_14671"/>
<evidence type="ECO:0000256" key="3">
    <source>
        <dbReference type="ARBA" id="ARBA00022525"/>
    </source>
</evidence>
<evidence type="ECO:0000256" key="6">
    <source>
        <dbReference type="SAM" id="SignalP"/>
    </source>
</evidence>
<organism evidence="7">
    <name type="scientific">Chromera velia CCMP2878</name>
    <dbReference type="NCBI Taxonomy" id="1169474"/>
    <lineage>
        <taxon>Eukaryota</taxon>
        <taxon>Sar</taxon>
        <taxon>Alveolata</taxon>
        <taxon>Colpodellida</taxon>
        <taxon>Chromeraceae</taxon>
        <taxon>Chromera</taxon>
    </lineage>
</organism>
<dbReference type="Gene3D" id="3.80.20.20">
    <property type="entry name" value="Receptor L-domain"/>
    <property type="match status" value="2"/>
</dbReference>
<sequence length="520" mass="55664">MIGCLGVVGVLSSVALAVPLPELDVEKLRGEFGDLRKGLDLKGLGDLSGGLKVGEFGFDKLNLFDKKDKKKDPCDFTLPIPKEAECPPWPLTGCTNVFTGTFSTVGETVDDENPGSVSANGCNLSPLDGVCKIEGELVITDCRFTNLKELQSLREVTGGIRIEKLWSLESLNDLSALVTVGGQMIIREVPLVKEVAAPALCNLETVEGNLELGGTGIEFWPLELIHLPALKTVTGDFRADDFSKEMKAILLPVLETLGGNTEINENSGLELFYAPELRLIEGPTIFGDGITENCDLKVIFMPKLETALDLVITENKQLACIDLSSLKNATSEVEIRDQPELQELRIGSLETTGDSLDISDLGLTELNLPKLTTVGTNGRGNLELGGSFGLKTISAPLLTTVNGNLELDLLSSLETLNLDSLTLTNGNLIITFTQLTDLDTFSNLQGMIDTNTDRQLTIRQNAKMTSAEGLAGAVAVPVFSDGFICDNPLLADLPVSFGGLNEDPVVCDASEPPCDCSFTL</sequence>
<dbReference type="PANTHER" id="PTHR31018:SF3">
    <property type="entry name" value="RECEPTOR PROTEIN-TYROSINE KINASE"/>
    <property type="match status" value="1"/>
</dbReference>
<keyword evidence="2" id="KW-0134">Cell wall</keyword>
<dbReference type="SUPFAM" id="SSF52058">
    <property type="entry name" value="L domain-like"/>
    <property type="match status" value="3"/>
</dbReference>
<dbReference type="PhylomeDB" id="A0A0G4F271"/>
<keyword evidence="4 6" id="KW-0732">Signal</keyword>
<name>A0A0G4F271_9ALVE</name>
<accession>A0A0G4F271</accession>
<feature type="signal peptide" evidence="6">
    <location>
        <begin position="1"/>
        <end position="17"/>
    </location>
</feature>
<evidence type="ECO:0000256" key="2">
    <source>
        <dbReference type="ARBA" id="ARBA00022512"/>
    </source>
</evidence>
<gene>
    <name evidence="7" type="ORF">Cvel_14671</name>
</gene>
<protein>
    <recommendedName>
        <fullName evidence="8">Receptor L-domain domain-containing protein</fullName>
    </recommendedName>
</protein>
<keyword evidence="5" id="KW-0325">Glycoprotein</keyword>
<evidence type="ECO:0000256" key="1">
    <source>
        <dbReference type="ARBA" id="ARBA00004191"/>
    </source>
</evidence>
<reference evidence="7" key="1">
    <citation type="submission" date="2014-11" db="EMBL/GenBank/DDBJ databases">
        <authorList>
            <person name="Otto D Thomas"/>
            <person name="Naeem Raeece"/>
        </authorList>
    </citation>
    <scope>NUCLEOTIDE SEQUENCE</scope>
</reference>
<evidence type="ECO:0000256" key="5">
    <source>
        <dbReference type="ARBA" id="ARBA00023180"/>
    </source>
</evidence>
<dbReference type="PANTHER" id="PTHR31018">
    <property type="entry name" value="SPORULATION-SPECIFIC PROTEIN-RELATED"/>
    <property type="match status" value="1"/>
</dbReference>
<proteinExistence type="predicted"/>
<evidence type="ECO:0008006" key="8">
    <source>
        <dbReference type="Google" id="ProtNLM"/>
    </source>
</evidence>
<keyword evidence="3" id="KW-0964">Secreted</keyword>